<gene>
    <name evidence="1" type="ORF">Triagg1_2510</name>
</gene>
<comment type="caution">
    <text evidence="1">The sequence shown here is derived from an EMBL/GenBank/DDBJ whole genome shotgun (WGS) entry which is preliminary data.</text>
</comment>
<organism evidence="1 2">
    <name type="scientific">Trichoderma aggressivum f. europaeum</name>
    <dbReference type="NCBI Taxonomy" id="173218"/>
    <lineage>
        <taxon>Eukaryota</taxon>
        <taxon>Fungi</taxon>
        <taxon>Dikarya</taxon>
        <taxon>Ascomycota</taxon>
        <taxon>Pezizomycotina</taxon>
        <taxon>Sordariomycetes</taxon>
        <taxon>Hypocreomycetidae</taxon>
        <taxon>Hypocreales</taxon>
        <taxon>Hypocreaceae</taxon>
        <taxon>Trichoderma</taxon>
    </lineage>
</organism>
<sequence>MNKLGAVTIHADCFHLFNKYCHADDKYARLWVAARRIFPVRTSFRVEQHYDPVASQQLNIVFELLGLETLPLNLLRDIWDLDPTSSHVVARFCSVLQLATEMNSAPTVPSTCPLEQVLFWKRGQYHIVHKDIGYELPFVRLTLDSRGVKKLQRVETADIPRSDTEAYAVLHVSKASNMDADFRVSSWIDDIAKLGHAFTNVGLIKFGVCQCVHLPPEYNE</sequence>
<name>A0AAE1IH68_9HYPO</name>
<accession>A0AAE1IH68</accession>
<dbReference type="Proteomes" id="UP001273209">
    <property type="component" value="Unassembled WGS sequence"/>
</dbReference>
<protein>
    <submittedName>
        <fullName evidence="1">Uncharacterized protein</fullName>
    </submittedName>
</protein>
<keyword evidence="2" id="KW-1185">Reference proteome</keyword>
<proteinExistence type="predicted"/>
<reference evidence="1" key="1">
    <citation type="submission" date="2023-11" db="EMBL/GenBank/DDBJ databases">
        <title>The genome sequences of three competitors of mushroom-forming fungi.</title>
        <authorList>
            <person name="Beijen E."/>
            <person name="Ohm R.A."/>
        </authorList>
    </citation>
    <scope>NUCLEOTIDE SEQUENCE</scope>
    <source>
        <strain evidence="1">CBS 100526</strain>
    </source>
</reference>
<dbReference type="EMBL" id="JAWRVG010000006">
    <property type="protein sequence ID" value="KAK4081769.1"/>
    <property type="molecule type" value="Genomic_DNA"/>
</dbReference>
<evidence type="ECO:0000313" key="1">
    <source>
        <dbReference type="EMBL" id="KAK4081769.1"/>
    </source>
</evidence>
<dbReference type="GeneID" id="87916605"/>
<evidence type="ECO:0000313" key="2">
    <source>
        <dbReference type="Proteomes" id="UP001273209"/>
    </source>
</evidence>
<dbReference type="RefSeq" id="XP_062758722.1">
    <property type="nucleotide sequence ID" value="XM_062896700.1"/>
</dbReference>
<dbReference type="AlphaFoldDB" id="A0AAE1IH68"/>